<accession>A0A9Q9AE21</accession>
<evidence type="ECO:0000313" key="2">
    <source>
        <dbReference type="EMBL" id="USW47257.1"/>
    </source>
</evidence>
<sequence>MGERKRERLRRLRSRMISSRRKTTEDDESSSIDSVSTRVTRAFTQKKPVNESLRSVYPHGSPPSSTHDHDVQQESELEGELGGRAARRPSLGTLNTQFTVDSSYDSPPGSIYKRTRKKARSLFPHSHGRFYKDISSLERVPTNQSQEGCPHYAGSVMSSATSIVSKTRAVPSRVKLKLKRSMMVVRTHMRRKRGPAPKAMDCTL</sequence>
<organism evidence="2 3">
    <name type="scientific">Septoria linicola</name>
    <dbReference type="NCBI Taxonomy" id="215465"/>
    <lineage>
        <taxon>Eukaryota</taxon>
        <taxon>Fungi</taxon>
        <taxon>Dikarya</taxon>
        <taxon>Ascomycota</taxon>
        <taxon>Pezizomycotina</taxon>
        <taxon>Dothideomycetes</taxon>
        <taxon>Dothideomycetidae</taxon>
        <taxon>Mycosphaerellales</taxon>
        <taxon>Mycosphaerellaceae</taxon>
        <taxon>Septoria</taxon>
    </lineage>
</organism>
<protein>
    <submittedName>
        <fullName evidence="2">Uncharacterized protein</fullName>
    </submittedName>
</protein>
<dbReference type="EMBL" id="CP099418">
    <property type="protein sequence ID" value="USW47257.1"/>
    <property type="molecule type" value="Genomic_DNA"/>
</dbReference>
<gene>
    <name evidence="2" type="ORF">Slin15195_G005760</name>
</gene>
<reference evidence="2" key="1">
    <citation type="submission" date="2022-06" db="EMBL/GenBank/DDBJ databases">
        <title>Complete genome sequences of two strains of the flax pathogen Septoria linicola.</title>
        <authorList>
            <person name="Lapalu N."/>
            <person name="Simon A."/>
            <person name="Demenou B."/>
            <person name="Paumier D."/>
            <person name="Guillot M.-P."/>
            <person name="Gout L."/>
            <person name="Valade R."/>
        </authorList>
    </citation>
    <scope>NUCLEOTIDE SEQUENCE</scope>
    <source>
        <strain evidence="2">SE15195</strain>
    </source>
</reference>
<feature type="compositionally biased region" description="Polar residues" evidence="1">
    <location>
        <begin position="92"/>
        <end position="103"/>
    </location>
</feature>
<feature type="region of interest" description="Disordered" evidence="1">
    <location>
        <begin position="1"/>
        <end position="103"/>
    </location>
</feature>
<evidence type="ECO:0000313" key="3">
    <source>
        <dbReference type="Proteomes" id="UP001056384"/>
    </source>
</evidence>
<dbReference type="Proteomes" id="UP001056384">
    <property type="component" value="Chromosome 1"/>
</dbReference>
<feature type="compositionally biased region" description="Low complexity" evidence="1">
    <location>
        <begin position="31"/>
        <end position="41"/>
    </location>
</feature>
<feature type="compositionally biased region" description="Basic residues" evidence="1">
    <location>
        <begin position="7"/>
        <end position="21"/>
    </location>
</feature>
<proteinExistence type="predicted"/>
<keyword evidence="3" id="KW-1185">Reference proteome</keyword>
<evidence type="ECO:0000256" key="1">
    <source>
        <dbReference type="SAM" id="MobiDB-lite"/>
    </source>
</evidence>
<dbReference type="AlphaFoldDB" id="A0A9Q9AE21"/>
<name>A0A9Q9AE21_9PEZI</name>